<dbReference type="AlphaFoldDB" id="A0A177B5A2"/>
<dbReference type="PROSITE" id="PS50071">
    <property type="entry name" value="HOMEOBOX_2"/>
    <property type="match status" value="1"/>
</dbReference>
<evidence type="ECO:0000256" key="6">
    <source>
        <dbReference type="PROSITE-ProRule" id="PRU00108"/>
    </source>
</evidence>
<feature type="domain" description="PBC" evidence="9">
    <location>
        <begin position="143"/>
        <end position="342"/>
    </location>
</feature>
<dbReference type="InterPro" id="IPR005542">
    <property type="entry name" value="PBX_PBC_dom"/>
</dbReference>
<organism evidence="10 11">
    <name type="scientific">Intoshia linei</name>
    <dbReference type="NCBI Taxonomy" id="1819745"/>
    <lineage>
        <taxon>Eukaryota</taxon>
        <taxon>Metazoa</taxon>
        <taxon>Spiralia</taxon>
        <taxon>Lophotrochozoa</taxon>
        <taxon>Mesozoa</taxon>
        <taxon>Orthonectida</taxon>
        <taxon>Rhopaluridae</taxon>
        <taxon>Intoshia</taxon>
    </lineage>
</organism>
<dbReference type="InterPro" id="IPR017970">
    <property type="entry name" value="Homeobox_CS"/>
</dbReference>
<dbReference type="InterPro" id="IPR008422">
    <property type="entry name" value="KN_HD"/>
</dbReference>
<comment type="subcellular location">
    <subcellularLocation>
        <location evidence="1 6">Nucleus</location>
    </subcellularLocation>
</comment>
<dbReference type="Pfam" id="PF03792">
    <property type="entry name" value="PBC"/>
    <property type="match status" value="1"/>
</dbReference>
<evidence type="ECO:0000256" key="1">
    <source>
        <dbReference type="ARBA" id="ARBA00004123"/>
    </source>
</evidence>
<feature type="domain" description="Homeobox" evidence="8">
    <location>
        <begin position="341"/>
        <end position="404"/>
    </location>
</feature>
<dbReference type="InterPro" id="IPR050224">
    <property type="entry name" value="TALE_homeobox"/>
</dbReference>
<dbReference type="PROSITE" id="PS00027">
    <property type="entry name" value="HOMEOBOX_1"/>
    <property type="match status" value="1"/>
</dbReference>
<name>A0A177B5A2_9BILA</name>
<keyword evidence="3 6" id="KW-0238">DNA-binding</keyword>
<evidence type="ECO:0000313" key="11">
    <source>
        <dbReference type="Proteomes" id="UP000078046"/>
    </source>
</evidence>
<keyword evidence="4 6" id="KW-0371">Homeobox</keyword>
<dbReference type="InterPro" id="IPR009057">
    <property type="entry name" value="Homeodomain-like_sf"/>
</dbReference>
<sequence length="530" mass="60033">MHHQDSHSKDEKKSIEEYNDSRYPKLFPAQSTELKSNCFQSDFNLDFQSRRQPQSLYSNECNDIKTQTSTIQKINQNILSPVENSLIHNAASAFLENITSSVSDILTTRASRPLESAQMNKNDVSYATSTLIKNSPTTQSELLHRQTLADILNQIVSITDQTLDEAQARKQTLNCHPMKQSLFSVLCDIKEKTGLNSRGLIENDSPDPQLIRLDNMLVAEGVSGPDSVNSASGYGKNALDEPMNQSNAVSSTNMLEHTDYRSKLTQIRQIYHTELAKYEQACGEFTTHVVNLLREQSRTRPVSQKEINRMVSIIKRKFSSIEMQLKQSTCEAVMILRSRFLDARRKRRNFSKQATEILNEYFYSHLSNPYPSEEAKEELAAKCGITISQVNNWFGNKRIRFKKSVSKGQDDAASYVSKMQSRDNISQGKLDSSIYMPHAHNQLSQIISSQTPNFGLYSSQNSSLSINEHCVLNRGLNDNFLSRINQQFMENNNDQISSNSKMFSPIPTSNMNTDKYSNLNKGLQPPPSGY</sequence>
<dbReference type="PROSITE" id="PS51978">
    <property type="entry name" value="PBC"/>
    <property type="match status" value="1"/>
</dbReference>
<evidence type="ECO:0000256" key="2">
    <source>
        <dbReference type="ARBA" id="ARBA00007601"/>
    </source>
</evidence>
<reference evidence="10 11" key="1">
    <citation type="submission" date="2016-04" db="EMBL/GenBank/DDBJ databases">
        <title>The genome of Intoshia linei affirms orthonectids as highly simplified spiralians.</title>
        <authorList>
            <person name="Mikhailov K.V."/>
            <person name="Slusarev G.S."/>
            <person name="Nikitin M.A."/>
            <person name="Logacheva M.D."/>
            <person name="Penin A."/>
            <person name="Aleoshin V."/>
            <person name="Panchin Y.V."/>
        </authorList>
    </citation>
    <scope>NUCLEOTIDE SEQUENCE [LARGE SCALE GENOMIC DNA]</scope>
    <source>
        <strain evidence="10">Intl2013</strain>
        <tissue evidence="10">Whole animal</tissue>
    </source>
</reference>
<feature type="DNA-binding region" description="Homeobox" evidence="6">
    <location>
        <begin position="343"/>
        <end position="405"/>
    </location>
</feature>
<evidence type="ECO:0000256" key="3">
    <source>
        <dbReference type="ARBA" id="ARBA00023125"/>
    </source>
</evidence>
<dbReference type="PANTHER" id="PTHR11850">
    <property type="entry name" value="HOMEOBOX PROTEIN TRANSCRIPTION FACTORS"/>
    <property type="match status" value="1"/>
</dbReference>
<proteinExistence type="inferred from homology"/>
<evidence type="ECO:0000256" key="7">
    <source>
        <dbReference type="SAM" id="MobiDB-lite"/>
    </source>
</evidence>
<keyword evidence="5 6" id="KW-0539">Nucleus</keyword>
<dbReference type="SMART" id="SM00389">
    <property type="entry name" value="HOX"/>
    <property type="match status" value="1"/>
</dbReference>
<dbReference type="Proteomes" id="UP000078046">
    <property type="component" value="Unassembled WGS sequence"/>
</dbReference>
<feature type="region of interest" description="Disordered" evidence="7">
    <location>
        <begin position="506"/>
        <end position="530"/>
    </location>
</feature>
<evidence type="ECO:0000313" key="10">
    <source>
        <dbReference type="EMBL" id="OAF69458.1"/>
    </source>
</evidence>
<dbReference type="GO" id="GO:0000981">
    <property type="term" value="F:DNA-binding transcription factor activity, RNA polymerase II-specific"/>
    <property type="evidence" value="ECO:0007669"/>
    <property type="project" value="InterPro"/>
</dbReference>
<feature type="compositionally biased region" description="Polar residues" evidence="7">
    <location>
        <begin position="506"/>
        <end position="521"/>
    </location>
</feature>
<dbReference type="GO" id="GO:0005634">
    <property type="term" value="C:nucleus"/>
    <property type="evidence" value="ECO:0007669"/>
    <property type="project" value="UniProtKB-SubCell"/>
</dbReference>
<dbReference type="CDD" id="cd00086">
    <property type="entry name" value="homeodomain"/>
    <property type="match status" value="1"/>
</dbReference>
<evidence type="ECO:0000259" key="9">
    <source>
        <dbReference type="PROSITE" id="PS51978"/>
    </source>
</evidence>
<protein>
    <submittedName>
        <fullName evidence="10">Homeobox protein PBX4</fullName>
    </submittedName>
</protein>
<dbReference type="OrthoDB" id="4187154at2759"/>
<dbReference type="Gene3D" id="1.10.10.60">
    <property type="entry name" value="Homeodomain-like"/>
    <property type="match status" value="1"/>
</dbReference>
<keyword evidence="11" id="KW-1185">Reference proteome</keyword>
<comment type="caution">
    <text evidence="10">The sequence shown here is derived from an EMBL/GenBank/DDBJ whole genome shotgun (WGS) entry which is preliminary data.</text>
</comment>
<dbReference type="InterPro" id="IPR001356">
    <property type="entry name" value="HD"/>
</dbReference>
<gene>
    <name evidence="10" type="ORF">A3Q56_02772</name>
</gene>
<comment type="similarity">
    <text evidence="2">Belongs to the TALE/PBX homeobox family.</text>
</comment>
<feature type="region of interest" description="Disordered" evidence="7">
    <location>
        <begin position="1"/>
        <end position="22"/>
    </location>
</feature>
<accession>A0A177B5A2</accession>
<evidence type="ECO:0000256" key="5">
    <source>
        <dbReference type="ARBA" id="ARBA00023242"/>
    </source>
</evidence>
<dbReference type="SUPFAM" id="SSF46689">
    <property type="entry name" value="Homeodomain-like"/>
    <property type="match status" value="1"/>
</dbReference>
<evidence type="ECO:0000256" key="4">
    <source>
        <dbReference type="ARBA" id="ARBA00023155"/>
    </source>
</evidence>
<dbReference type="Pfam" id="PF05920">
    <property type="entry name" value="Homeobox_KN"/>
    <property type="match status" value="1"/>
</dbReference>
<dbReference type="EMBL" id="LWCA01000278">
    <property type="protein sequence ID" value="OAF69458.1"/>
    <property type="molecule type" value="Genomic_DNA"/>
</dbReference>
<evidence type="ECO:0000259" key="8">
    <source>
        <dbReference type="PROSITE" id="PS50071"/>
    </source>
</evidence>
<dbReference type="GO" id="GO:0003677">
    <property type="term" value="F:DNA binding"/>
    <property type="evidence" value="ECO:0007669"/>
    <property type="project" value="UniProtKB-UniRule"/>
</dbReference>